<feature type="region of interest" description="Disordered" evidence="1">
    <location>
        <begin position="302"/>
        <end position="327"/>
    </location>
</feature>
<dbReference type="GeneID" id="20038184"/>
<evidence type="ECO:0000313" key="3">
    <source>
        <dbReference type="Proteomes" id="UP000030640"/>
    </source>
</evidence>
<feature type="region of interest" description="Disordered" evidence="1">
    <location>
        <begin position="906"/>
        <end position="935"/>
    </location>
</feature>
<feature type="region of interest" description="Disordered" evidence="1">
    <location>
        <begin position="824"/>
        <end position="861"/>
    </location>
</feature>
<proteinExistence type="predicted"/>
<dbReference type="OrthoDB" id="371246at2759"/>
<protein>
    <submittedName>
        <fullName evidence="2">Uncharacterized protein</fullName>
    </submittedName>
</protein>
<organism evidence="2 3">
    <name type="scientific">Plasmodium inui San Antonio 1</name>
    <dbReference type="NCBI Taxonomy" id="1237626"/>
    <lineage>
        <taxon>Eukaryota</taxon>
        <taxon>Sar</taxon>
        <taxon>Alveolata</taxon>
        <taxon>Apicomplexa</taxon>
        <taxon>Aconoidasida</taxon>
        <taxon>Haemosporida</taxon>
        <taxon>Plasmodiidae</taxon>
        <taxon>Plasmodium</taxon>
        <taxon>Plasmodium (Plasmodium)</taxon>
    </lineage>
</organism>
<evidence type="ECO:0000256" key="1">
    <source>
        <dbReference type="SAM" id="MobiDB-lite"/>
    </source>
</evidence>
<gene>
    <name evidence="2" type="ORF">C922_02910</name>
</gene>
<accession>W7ABZ3</accession>
<evidence type="ECO:0000313" key="2">
    <source>
        <dbReference type="EMBL" id="EUD66589.1"/>
    </source>
</evidence>
<name>W7ABZ3_9APIC</name>
<feature type="compositionally biased region" description="Polar residues" evidence="1">
    <location>
        <begin position="843"/>
        <end position="861"/>
    </location>
</feature>
<dbReference type="EMBL" id="KI965470">
    <property type="protein sequence ID" value="EUD66589.1"/>
    <property type="molecule type" value="Genomic_DNA"/>
</dbReference>
<sequence>MIRIYPYPFSKNVKSLPDPPPGRSREIKNFECKKYKNDYSWLLKARNNLKKCFHLCDICSKKFNYMRCLVKNSNVQYEYNLSYNTARSNPEGGKEEVGEHMSIAHLCGNHKSFKHKNELCDVKKNILKINSNASKNSVDSNQSITSLKSANENSIIFSNSLNHNETACLSFNDDVFIFLDDYPGKHSNRYKKDQEKCDPLLQNVNSLKGDDLMCPKFQPDDTIIHIKRHFKNNVSYFACKHVNMNDLYNLYDEDAKYDSINIYMCDNSMESFSKNDCALNLSEEKEPFNLTQPIIITEFHEKDEEKEQSQELDDLRNESNDSHRYESLKRHDLNEDIKHIDLNLEQNGNCELFNVTHFCVNEEFAALYASGQPDKNCRTYIKNDTIGKINNNGMKKQDKMENLKKNSEKYAHRIDDNCKNNNIIQKEAFERMNMYTHLLNKEKKTRTLIDELREKLMKKKNLYLESHSEQNKNRSTDTTQEEEKKIIAEKCVEHLAPNNSTKYSKETQGNSAPPVAGNLNALGIYKRHNVNEKKTINNVNIDEFKSRLTNGGNLILNIEGGTSKGLKSIYSEAKNVKGISTYSDEKEYEKHVYNREGVGHVKQDVNIIKGRNQSGCKMSSSVKSHKGFKNNVEKNNYDIEIKSFTIDDKEKRSNLKLLEQIKNYKLVEENKEGGIRFNGDYTRSDKEGTEEICEKNKSRNVPEDEKLHITRTDKSKKGYKSEIIAGREEKTYFTDSNSKKVEVRSGKENSFNSKGICRKSRNAIGMNEENIVKRPLKGDEKEKGNIIYGKRISDKHSIDKRSDDESSTILRHDIFNSLTKNCKPGLKNELKDTNRSSKKENCNRSGDNLPTSKEQENGSSNMWSKDMFISTKSNTKLGSNVNSNKDDLMKQTKMKGYYVKDKIHVNQSKGERTEQEVESQDKAQATRDRPREADKLEHCKRKNGEECSPNGISILGRETKNYAEGKKQNETHRCESEERLTTELKKKLSNILSSCTNRNRINIHNKIYASEMEKIRMDNNKMAYINNNYFFNVDKGNHFENCEEQVGKNCSMKYNFKKLDLQFCKSKNDFYSFNYMSNVLSSSSCSVSKEYISRESYESNILDEKINKLNELRKKYLLKKYLNAVLNRSQNHLVDSRRSRKVCNMDVPKLAYNAAENKIGEKTDPKKEPLGGDLHFKQRPNEKLKICNRDTKLCEAPQSPKKQDKIPKPLASQLEMNSVSRLEKTQSYPFEEFNL</sequence>
<reference evidence="2 3" key="1">
    <citation type="submission" date="2013-02" db="EMBL/GenBank/DDBJ databases">
        <title>The Genome Sequence of Plasmodium inui San Antonio 1.</title>
        <authorList>
            <consortium name="The Broad Institute Genome Sequencing Platform"/>
            <consortium name="The Broad Institute Genome Sequencing Center for Infectious Disease"/>
            <person name="Neafsey D."/>
            <person name="Cheeseman I."/>
            <person name="Volkman S."/>
            <person name="Adams J."/>
            <person name="Walker B."/>
            <person name="Young S.K."/>
            <person name="Zeng Q."/>
            <person name="Gargeya S."/>
            <person name="Fitzgerald M."/>
            <person name="Haas B."/>
            <person name="Abouelleil A."/>
            <person name="Alvarado L."/>
            <person name="Arachchi H.M."/>
            <person name="Berlin A.M."/>
            <person name="Chapman S.B."/>
            <person name="Dewar J."/>
            <person name="Goldberg J."/>
            <person name="Griggs A."/>
            <person name="Gujja S."/>
            <person name="Hansen M."/>
            <person name="Howarth C."/>
            <person name="Imamovic A."/>
            <person name="Larimer J."/>
            <person name="McCowan C."/>
            <person name="Murphy C."/>
            <person name="Neiman D."/>
            <person name="Pearson M."/>
            <person name="Priest M."/>
            <person name="Roberts A."/>
            <person name="Saif S."/>
            <person name="Shea T."/>
            <person name="Sisk P."/>
            <person name="Sykes S."/>
            <person name="Wortman J."/>
            <person name="Nusbaum C."/>
            <person name="Birren B."/>
        </authorList>
    </citation>
    <scope>NUCLEOTIDE SEQUENCE [LARGE SCALE GENOMIC DNA]</scope>
    <source>
        <strain evidence="2 3">San Antonio 1</strain>
    </source>
</reference>
<dbReference type="VEuPathDB" id="PlasmoDB:C922_02910"/>
<feature type="compositionally biased region" description="Polar residues" evidence="1">
    <location>
        <begin position="1214"/>
        <end position="1228"/>
    </location>
</feature>
<feature type="compositionally biased region" description="Basic and acidic residues" evidence="1">
    <location>
        <begin position="826"/>
        <end position="842"/>
    </location>
</feature>
<feature type="region of interest" description="Disordered" evidence="1">
    <location>
        <begin position="1194"/>
        <end position="1235"/>
    </location>
</feature>
<dbReference type="Proteomes" id="UP000030640">
    <property type="component" value="Unassembled WGS sequence"/>
</dbReference>
<dbReference type="AlphaFoldDB" id="W7ABZ3"/>
<dbReference type="RefSeq" id="XP_008816730.1">
    <property type="nucleotide sequence ID" value="XM_008818508.1"/>
</dbReference>
<keyword evidence="3" id="KW-1185">Reference proteome</keyword>